<dbReference type="Proteomes" id="UP000194151">
    <property type="component" value="Chromosome"/>
</dbReference>
<dbReference type="InterPro" id="IPR025421">
    <property type="entry name" value="DUF4148"/>
</dbReference>
<feature type="region of interest" description="Disordered" evidence="1">
    <location>
        <begin position="53"/>
        <end position="110"/>
    </location>
</feature>
<evidence type="ECO:0000313" key="3">
    <source>
        <dbReference type="EMBL" id="ARP80109.1"/>
    </source>
</evidence>
<keyword evidence="2" id="KW-0732">Signal</keyword>
<proteinExistence type="predicted"/>
<feature type="signal peptide" evidence="2">
    <location>
        <begin position="1"/>
        <end position="27"/>
    </location>
</feature>
<dbReference type="Pfam" id="PF13663">
    <property type="entry name" value="DUF4148"/>
    <property type="match status" value="1"/>
</dbReference>
<protein>
    <recommendedName>
        <fullName evidence="5">DUF4148 domain-containing protein</fullName>
    </recommendedName>
</protein>
<reference evidence="3 4" key="1">
    <citation type="submission" date="2017-05" db="EMBL/GenBank/DDBJ databases">
        <title>Complete and WGS of Bordetella genogroups.</title>
        <authorList>
            <person name="Spilker T."/>
            <person name="LiPuma J."/>
        </authorList>
    </citation>
    <scope>NUCLEOTIDE SEQUENCE [LARGE SCALE GENOMIC DNA]</scope>
    <source>
        <strain evidence="3 4">AU19157</strain>
    </source>
</reference>
<organism evidence="3 4">
    <name type="scientific">Bordetella genomosp. 8</name>
    <dbReference type="NCBI Taxonomy" id="1416806"/>
    <lineage>
        <taxon>Bacteria</taxon>
        <taxon>Pseudomonadati</taxon>
        <taxon>Pseudomonadota</taxon>
        <taxon>Betaproteobacteria</taxon>
        <taxon>Burkholderiales</taxon>
        <taxon>Alcaligenaceae</taxon>
        <taxon>Bordetella</taxon>
    </lineage>
</organism>
<sequence length="110" mass="11527">MRSTAMKIKTIVSALVLSAAAVGVAQAQTTPFQGVYGKQYSNVTRDQVAQELQAARAAGQMGNEDMDNQPFKAQPAASAPRTSVATDGQRDPSGLGHVKFGDTDNTPFQG</sequence>
<feature type="chain" id="PRO_5010859421" description="DUF4148 domain-containing protein" evidence="2">
    <location>
        <begin position="28"/>
        <end position="110"/>
    </location>
</feature>
<dbReference type="EMBL" id="CP021108">
    <property type="protein sequence ID" value="ARP80109.1"/>
    <property type="molecule type" value="Genomic_DNA"/>
</dbReference>
<evidence type="ECO:0008006" key="5">
    <source>
        <dbReference type="Google" id="ProtNLM"/>
    </source>
</evidence>
<evidence type="ECO:0000313" key="4">
    <source>
        <dbReference type="Proteomes" id="UP000194151"/>
    </source>
</evidence>
<accession>A0A1W6YGG8</accession>
<name>A0A1W6YGG8_9BORD</name>
<dbReference type="KEGG" id="bgv:CAL12_04225"/>
<evidence type="ECO:0000256" key="2">
    <source>
        <dbReference type="SAM" id="SignalP"/>
    </source>
</evidence>
<evidence type="ECO:0000256" key="1">
    <source>
        <dbReference type="SAM" id="MobiDB-lite"/>
    </source>
</evidence>
<gene>
    <name evidence="3" type="ORF">CAL12_04225</name>
</gene>
<dbReference type="AlphaFoldDB" id="A0A1W6YGG8"/>
<keyword evidence="4" id="KW-1185">Reference proteome</keyword>